<dbReference type="WBParaSite" id="GPUH_0002235001-mRNA-1">
    <property type="protein sequence ID" value="GPUH_0002235001-mRNA-1"/>
    <property type="gene ID" value="GPUH_0002235001"/>
</dbReference>
<evidence type="ECO:0000259" key="1">
    <source>
        <dbReference type="Pfam" id="PF02931"/>
    </source>
</evidence>
<dbReference type="Gene3D" id="2.70.170.10">
    <property type="entry name" value="Neurotransmitter-gated ion-channel ligand-binding domain"/>
    <property type="match status" value="1"/>
</dbReference>
<dbReference type="Pfam" id="PF02931">
    <property type="entry name" value="Neur_chan_LBD"/>
    <property type="match status" value="1"/>
</dbReference>
<accession>A0A183EMY2</accession>
<name>A0A183EMY2_9BILA</name>
<proteinExistence type="predicted"/>
<organism evidence="2">
    <name type="scientific">Gongylonema pulchrum</name>
    <dbReference type="NCBI Taxonomy" id="637853"/>
    <lineage>
        <taxon>Eukaryota</taxon>
        <taxon>Metazoa</taxon>
        <taxon>Ecdysozoa</taxon>
        <taxon>Nematoda</taxon>
        <taxon>Chromadorea</taxon>
        <taxon>Rhabditida</taxon>
        <taxon>Spirurina</taxon>
        <taxon>Spiruromorpha</taxon>
        <taxon>Spiruroidea</taxon>
        <taxon>Gongylonematidae</taxon>
        <taxon>Gongylonema</taxon>
    </lineage>
</organism>
<dbReference type="AlphaFoldDB" id="A0A183EMY2"/>
<protein>
    <submittedName>
        <fullName evidence="2">Neur_chan_LBD domain-containing protein</fullName>
    </submittedName>
</protein>
<dbReference type="SUPFAM" id="SSF63712">
    <property type="entry name" value="Nicotinic receptor ligand binding domain-like"/>
    <property type="match status" value="2"/>
</dbReference>
<dbReference type="GO" id="GO:0005230">
    <property type="term" value="F:extracellular ligand-gated monoatomic ion channel activity"/>
    <property type="evidence" value="ECO:0007669"/>
    <property type="project" value="InterPro"/>
</dbReference>
<dbReference type="InterPro" id="IPR036734">
    <property type="entry name" value="Neur_chan_lig-bd_sf"/>
</dbReference>
<reference evidence="2" key="1">
    <citation type="submission" date="2016-06" db="UniProtKB">
        <authorList>
            <consortium name="WormBaseParasite"/>
        </authorList>
    </citation>
    <scope>IDENTIFICATION</scope>
</reference>
<dbReference type="InterPro" id="IPR006202">
    <property type="entry name" value="Neur_chan_lig-bd"/>
</dbReference>
<evidence type="ECO:0000313" key="2">
    <source>
        <dbReference type="WBParaSite" id="GPUH_0002235001-mRNA-1"/>
    </source>
</evidence>
<feature type="domain" description="Neurotransmitter-gated ion-channel ligand-binding" evidence="1">
    <location>
        <begin position="55"/>
        <end position="108"/>
    </location>
</feature>
<sequence length="114" mass="13277">LQDFTLDFYLRQSWNDPRLAFRHHHYSIFGEDIESLTQTNAVVIDICRSAAKAFNSEKTIQVGVDYLQKLWKPDTFFPNEKKSFFHIATTHNSFLRIDPNGNVLTSQRSASLRI</sequence>
<dbReference type="GO" id="GO:0016020">
    <property type="term" value="C:membrane"/>
    <property type="evidence" value="ECO:0007669"/>
    <property type="project" value="InterPro"/>
</dbReference>